<comment type="subcellular location">
    <subcellularLocation>
        <location evidence="2">Cell membrane</location>
    </subcellularLocation>
</comment>
<dbReference type="CDD" id="cd00130">
    <property type="entry name" value="PAS"/>
    <property type="match status" value="1"/>
</dbReference>
<accession>A0ABP8KDN0</accession>
<evidence type="ECO:0000256" key="7">
    <source>
        <dbReference type="PROSITE-ProRule" id="PRU00169"/>
    </source>
</evidence>
<evidence type="ECO:0000259" key="8">
    <source>
        <dbReference type="PROSITE" id="PS50109"/>
    </source>
</evidence>
<evidence type="ECO:0000259" key="10">
    <source>
        <dbReference type="PROSITE" id="PS50921"/>
    </source>
</evidence>
<dbReference type="CDD" id="cd17574">
    <property type="entry name" value="REC_OmpR"/>
    <property type="match status" value="1"/>
</dbReference>
<evidence type="ECO:0000313" key="12">
    <source>
        <dbReference type="Proteomes" id="UP001500945"/>
    </source>
</evidence>
<dbReference type="InterPro" id="IPR003661">
    <property type="entry name" value="HisK_dim/P_dom"/>
</dbReference>
<evidence type="ECO:0000256" key="5">
    <source>
        <dbReference type="ARBA" id="ARBA00022777"/>
    </source>
</evidence>
<dbReference type="SUPFAM" id="SSF55785">
    <property type="entry name" value="PYP-like sensor domain (PAS domain)"/>
    <property type="match status" value="2"/>
</dbReference>
<comment type="caution">
    <text evidence="11">The sequence shown here is derived from an EMBL/GenBank/DDBJ whole genome shotgun (WGS) entry which is preliminary data.</text>
</comment>
<dbReference type="SMART" id="SM00388">
    <property type="entry name" value="HisKA"/>
    <property type="match status" value="1"/>
</dbReference>
<evidence type="ECO:0000256" key="6">
    <source>
        <dbReference type="ARBA" id="ARBA00023012"/>
    </source>
</evidence>
<keyword evidence="5" id="KW-0418">Kinase</keyword>
<organism evidence="11 12">
    <name type="scientific">Fodinibacter luteus</name>
    <dbReference type="NCBI Taxonomy" id="552064"/>
    <lineage>
        <taxon>Bacteria</taxon>
        <taxon>Bacillati</taxon>
        <taxon>Actinomycetota</taxon>
        <taxon>Actinomycetes</taxon>
        <taxon>Micrococcales</taxon>
        <taxon>Intrasporangiaceae</taxon>
        <taxon>Fodinibacter (ex Wang et al. 2009)</taxon>
    </lineage>
</organism>
<dbReference type="Pfam" id="PF02518">
    <property type="entry name" value="HATPase_c"/>
    <property type="match status" value="1"/>
</dbReference>
<dbReference type="InterPro" id="IPR005561">
    <property type="entry name" value="ANTAR"/>
</dbReference>
<protein>
    <recommendedName>
        <fullName evidence="3">histidine kinase</fullName>
        <ecNumber evidence="3">2.7.13.3</ecNumber>
    </recommendedName>
</protein>
<dbReference type="PANTHER" id="PTHR43547:SF2">
    <property type="entry name" value="HYBRID SIGNAL TRANSDUCTION HISTIDINE KINASE C"/>
    <property type="match status" value="1"/>
</dbReference>
<dbReference type="InterPro" id="IPR036097">
    <property type="entry name" value="HisK_dim/P_sf"/>
</dbReference>
<dbReference type="SMART" id="SM01012">
    <property type="entry name" value="ANTAR"/>
    <property type="match status" value="1"/>
</dbReference>
<proteinExistence type="predicted"/>
<dbReference type="Pfam" id="PF00072">
    <property type="entry name" value="Response_reg"/>
    <property type="match status" value="1"/>
</dbReference>
<evidence type="ECO:0000256" key="3">
    <source>
        <dbReference type="ARBA" id="ARBA00012438"/>
    </source>
</evidence>
<comment type="catalytic activity">
    <reaction evidence="1">
        <text>ATP + protein L-histidine = ADP + protein N-phospho-L-histidine.</text>
        <dbReference type="EC" id="2.7.13.3"/>
    </reaction>
</comment>
<feature type="modified residue" description="4-aspartylphosphate" evidence="7">
    <location>
        <position position="673"/>
    </location>
</feature>
<evidence type="ECO:0000259" key="9">
    <source>
        <dbReference type="PROSITE" id="PS50110"/>
    </source>
</evidence>
<dbReference type="InterPro" id="IPR013656">
    <property type="entry name" value="PAS_4"/>
</dbReference>
<dbReference type="NCBIfam" id="TIGR00229">
    <property type="entry name" value="sensory_box"/>
    <property type="match status" value="1"/>
</dbReference>
<dbReference type="InterPro" id="IPR003594">
    <property type="entry name" value="HATPase_dom"/>
</dbReference>
<dbReference type="InterPro" id="IPR005467">
    <property type="entry name" value="His_kinase_dom"/>
</dbReference>
<dbReference type="InterPro" id="IPR035965">
    <property type="entry name" value="PAS-like_dom_sf"/>
</dbReference>
<keyword evidence="4 7" id="KW-0597">Phosphoprotein</keyword>
<feature type="domain" description="Histidine kinase" evidence="8">
    <location>
        <begin position="358"/>
        <end position="574"/>
    </location>
</feature>
<dbReference type="PRINTS" id="PR00344">
    <property type="entry name" value="BCTRLSENSOR"/>
</dbReference>
<dbReference type="Gene3D" id="3.30.565.10">
    <property type="entry name" value="Histidine kinase-like ATPase, C-terminal domain"/>
    <property type="match status" value="1"/>
</dbReference>
<dbReference type="PANTHER" id="PTHR43547">
    <property type="entry name" value="TWO-COMPONENT HISTIDINE KINASE"/>
    <property type="match status" value="1"/>
</dbReference>
<dbReference type="SMART" id="SM00448">
    <property type="entry name" value="REC"/>
    <property type="match status" value="1"/>
</dbReference>
<dbReference type="InterPro" id="IPR036388">
    <property type="entry name" value="WH-like_DNA-bd_sf"/>
</dbReference>
<dbReference type="Gene3D" id="1.10.10.10">
    <property type="entry name" value="Winged helix-like DNA-binding domain superfamily/Winged helix DNA-binding domain"/>
    <property type="match status" value="1"/>
</dbReference>
<dbReference type="SUPFAM" id="SSF55874">
    <property type="entry name" value="ATPase domain of HSP90 chaperone/DNA topoisomerase II/histidine kinase"/>
    <property type="match status" value="1"/>
</dbReference>
<dbReference type="Gene3D" id="3.30.450.20">
    <property type="entry name" value="PAS domain"/>
    <property type="match status" value="2"/>
</dbReference>
<dbReference type="PROSITE" id="PS50921">
    <property type="entry name" value="ANTAR"/>
    <property type="match status" value="1"/>
</dbReference>
<dbReference type="Pfam" id="PF03861">
    <property type="entry name" value="ANTAR"/>
    <property type="match status" value="1"/>
</dbReference>
<name>A0ABP8KDN0_9MICO</name>
<dbReference type="PROSITE" id="PS50110">
    <property type="entry name" value="RESPONSE_REGULATORY"/>
    <property type="match status" value="1"/>
</dbReference>
<feature type="domain" description="Response regulatory" evidence="9">
    <location>
        <begin position="625"/>
        <end position="740"/>
    </location>
</feature>
<dbReference type="Pfam" id="PF08448">
    <property type="entry name" value="PAS_4"/>
    <property type="match status" value="2"/>
</dbReference>
<dbReference type="InterPro" id="IPR036890">
    <property type="entry name" value="HATPase_C_sf"/>
</dbReference>
<dbReference type="SUPFAM" id="SSF47384">
    <property type="entry name" value="Homodimeric domain of signal transducing histidine kinase"/>
    <property type="match status" value="1"/>
</dbReference>
<dbReference type="InterPro" id="IPR011006">
    <property type="entry name" value="CheY-like_superfamily"/>
</dbReference>
<keyword evidence="6" id="KW-0902">Two-component regulatory system</keyword>
<dbReference type="Proteomes" id="UP001500945">
    <property type="component" value="Unassembled WGS sequence"/>
</dbReference>
<feature type="domain" description="ANTAR" evidence="10">
    <location>
        <begin position="1006"/>
        <end position="1067"/>
    </location>
</feature>
<dbReference type="Gene3D" id="1.10.287.130">
    <property type="match status" value="1"/>
</dbReference>
<dbReference type="SMART" id="SM00086">
    <property type="entry name" value="PAC"/>
    <property type="match status" value="2"/>
</dbReference>
<dbReference type="Pfam" id="PF00512">
    <property type="entry name" value="HisKA"/>
    <property type="match status" value="1"/>
</dbReference>
<dbReference type="InterPro" id="IPR001610">
    <property type="entry name" value="PAC"/>
</dbReference>
<reference evidence="12" key="1">
    <citation type="journal article" date="2019" name="Int. J. Syst. Evol. Microbiol.">
        <title>The Global Catalogue of Microorganisms (GCM) 10K type strain sequencing project: providing services to taxonomists for standard genome sequencing and annotation.</title>
        <authorList>
            <consortium name="The Broad Institute Genomics Platform"/>
            <consortium name="The Broad Institute Genome Sequencing Center for Infectious Disease"/>
            <person name="Wu L."/>
            <person name="Ma J."/>
        </authorList>
    </citation>
    <scope>NUCLEOTIDE SEQUENCE [LARGE SCALE GENOMIC DNA]</scope>
    <source>
        <strain evidence="12">JCM 17809</strain>
    </source>
</reference>
<dbReference type="SUPFAM" id="SSF52172">
    <property type="entry name" value="CheY-like"/>
    <property type="match status" value="2"/>
</dbReference>
<dbReference type="CDD" id="cd00082">
    <property type="entry name" value="HisKA"/>
    <property type="match status" value="1"/>
</dbReference>
<evidence type="ECO:0000313" key="11">
    <source>
        <dbReference type="EMBL" id="GAA4404384.1"/>
    </source>
</evidence>
<evidence type="ECO:0000256" key="1">
    <source>
        <dbReference type="ARBA" id="ARBA00000085"/>
    </source>
</evidence>
<evidence type="ECO:0000256" key="4">
    <source>
        <dbReference type="ARBA" id="ARBA00022553"/>
    </source>
</evidence>
<dbReference type="EMBL" id="BAABGM010000011">
    <property type="protein sequence ID" value="GAA4404384.1"/>
    <property type="molecule type" value="Genomic_DNA"/>
</dbReference>
<dbReference type="InterPro" id="IPR001789">
    <property type="entry name" value="Sig_transdc_resp-reg_receiver"/>
</dbReference>
<dbReference type="Gene3D" id="3.40.50.2300">
    <property type="match status" value="1"/>
</dbReference>
<sequence>MGTHEPQAAALAEAGTRVGAPSAHDDATGAQLRTLVPCAAFATDRLGPPEAWSTTLRTAASICLTSRFPILLWWGPDLRLVYNDAYRPMLGIKHPDAFGAPGREVWPEIWDTIEPMLEQVRSGRGATWSTDELLVLDRNGFPEECYFTFSYSPVVDDAGVVEGVFSVISETTDRVLGERRLRTLADMARLAGSESRTDALSRAVAALHDNVGDHPVALVLDVAPHAPRAELARGLAERAPCLSDRTRARLADLVRQVASTGRPLTVAAEADPAAPLVSSWHLYPVPEPSEQRAENGRAVMVLGGSVQRPWDDALDSYAELCATHVAGALTAVTQLLDERRRAAALTALDEAKSEFFMNVSHELRTPLTLMTAPLEDALAHASTPDQRRRLGLVARHTQHLTRLVDELLDLGRIEAGRMEPDPAPVDLAALTRTLAESFRPAVEGAGLQLVVACGDLGAPTLVDPEMYERVVVNLLSNALKYTPRGSVEVQLHVVGGEVELTVRDTGVGIADRDLERVFERFERLPERPGARARAGAGVGLAMVRQLSQLMGGSVRVRSRVGRGSAFTVRLPVDGGGVTATRSGAPSVTRRGAHDVLRDVEAWFGDPAADAEAVPVPEHRCGERAHLLVVEDHPDLRRYLAEVLGEDYDVEVAADGPEAVELMRRSAPDLVVADVMMPGMDGYDLVRGLRADPHLSGIPVLLLSARSGAGATSEGLLAGADDYLTKPFSVVELRARVSSNLERAGARMQDASWRRAMLGSFHEALLLTDLDGVLLEANDEFARLLGCTTASPAGSAAPGAGPGEGLTARALGGACALLEEVVRLAREGGGTASRDVEVATVDGRTVWVSLRVSVVDGGRLRPSFAIATVRDVTSDHEARVRRSAAACISTELSAAEDLTDVVATAVSGFGSLFAGEVTVRVDVGRERRLFTAAGPAAGAPQPLEAGFPDGEPTDEPVAGLRFVDPDGSGAQVTVCFDEPRPVGADERVAGDLLFRAFVLACERVVAASEFADREQHLRLAIESHEAIGQAVGILVERHRWTPGVAFDRLKKASQDQNIKLRVVAEQVVLSGTDPGPESR</sequence>
<dbReference type="SMART" id="SM00387">
    <property type="entry name" value="HATPase_c"/>
    <property type="match status" value="1"/>
</dbReference>
<evidence type="ECO:0000256" key="2">
    <source>
        <dbReference type="ARBA" id="ARBA00004236"/>
    </source>
</evidence>
<dbReference type="InterPro" id="IPR004358">
    <property type="entry name" value="Sig_transdc_His_kin-like_C"/>
</dbReference>
<dbReference type="InterPro" id="IPR000014">
    <property type="entry name" value="PAS"/>
</dbReference>
<dbReference type="EC" id="2.7.13.3" evidence="3"/>
<dbReference type="PROSITE" id="PS50109">
    <property type="entry name" value="HIS_KIN"/>
    <property type="match status" value="1"/>
</dbReference>
<keyword evidence="5" id="KW-0808">Transferase</keyword>
<keyword evidence="12" id="KW-1185">Reference proteome</keyword>
<gene>
    <name evidence="11" type="ORF">GCM10023168_16950</name>
</gene>
<dbReference type="RefSeq" id="WP_345204610.1">
    <property type="nucleotide sequence ID" value="NZ_BAABGM010000011.1"/>
</dbReference>